<dbReference type="AlphaFoldDB" id="X1AP91"/>
<feature type="non-terminal residue" evidence="1">
    <location>
        <position position="159"/>
    </location>
</feature>
<comment type="caution">
    <text evidence="1">The sequence shown here is derived from an EMBL/GenBank/DDBJ whole genome shotgun (WGS) entry which is preliminary data.</text>
</comment>
<dbReference type="EMBL" id="BART01016657">
    <property type="protein sequence ID" value="GAG84519.1"/>
    <property type="molecule type" value="Genomic_DNA"/>
</dbReference>
<sequence>MKPTGKSMVLSGVLETGIMYPYDQNLKTVLEYSNVLDITKAWRVKDFKVWLKSTPEEIGIANWGYMAIRYQLNTDSMVRADFWDAADNRAIAFGEVSYGMNSYNDKQTFGQPTPATLLQYNQHIQPDHTIQNQLDLAAEVVFPEAGGMLVDLNYIIYLE</sequence>
<evidence type="ECO:0000313" key="1">
    <source>
        <dbReference type="EMBL" id="GAG84519.1"/>
    </source>
</evidence>
<accession>X1AP91</accession>
<gene>
    <name evidence="1" type="ORF">S01H4_31969</name>
</gene>
<organism evidence="1">
    <name type="scientific">marine sediment metagenome</name>
    <dbReference type="NCBI Taxonomy" id="412755"/>
    <lineage>
        <taxon>unclassified sequences</taxon>
        <taxon>metagenomes</taxon>
        <taxon>ecological metagenomes</taxon>
    </lineage>
</organism>
<proteinExistence type="predicted"/>
<protein>
    <submittedName>
        <fullName evidence="1">Uncharacterized protein</fullName>
    </submittedName>
</protein>
<reference evidence="1" key="1">
    <citation type="journal article" date="2014" name="Front. Microbiol.">
        <title>High frequency of phylogenetically diverse reductive dehalogenase-homologous genes in deep subseafloor sedimentary metagenomes.</title>
        <authorList>
            <person name="Kawai M."/>
            <person name="Futagami T."/>
            <person name="Toyoda A."/>
            <person name="Takaki Y."/>
            <person name="Nishi S."/>
            <person name="Hori S."/>
            <person name="Arai W."/>
            <person name="Tsubouchi T."/>
            <person name="Morono Y."/>
            <person name="Uchiyama I."/>
            <person name="Ito T."/>
            <person name="Fujiyama A."/>
            <person name="Inagaki F."/>
            <person name="Takami H."/>
        </authorList>
    </citation>
    <scope>NUCLEOTIDE SEQUENCE</scope>
    <source>
        <strain evidence="1">Expedition CK06-06</strain>
    </source>
</reference>
<name>X1AP91_9ZZZZ</name>